<dbReference type="STRING" id="299467.A0A443RZH5"/>
<evidence type="ECO:0000313" key="3">
    <source>
        <dbReference type="EMBL" id="RWS20667.1"/>
    </source>
</evidence>
<dbReference type="GO" id="GO:0004888">
    <property type="term" value="F:transmembrane signaling receptor activity"/>
    <property type="evidence" value="ECO:0007669"/>
    <property type="project" value="InterPro"/>
</dbReference>
<dbReference type="InterPro" id="IPR006029">
    <property type="entry name" value="Neurotrans-gated_channel_TM"/>
</dbReference>
<dbReference type="EMBL" id="NCKV01016209">
    <property type="protein sequence ID" value="RWS20667.1"/>
    <property type="molecule type" value="Genomic_DNA"/>
</dbReference>
<feature type="transmembrane region" description="Helical" evidence="1">
    <location>
        <begin position="44"/>
        <end position="62"/>
    </location>
</feature>
<gene>
    <name evidence="3" type="ORF">B4U80_10242</name>
</gene>
<evidence type="ECO:0000256" key="1">
    <source>
        <dbReference type="SAM" id="Phobius"/>
    </source>
</evidence>
<feature type="domain" description="Neurotransmitter-gated ion-channel transmembrane" evidence="2">
    <location>
        <begin position="44"/>
        <end position="115"/>
    </location>
</feature>
<keyword evidence="1" id="KW-0812">Transmembrane</keyword>
<proteinExistence type="predicted"/>
<dbReference type="Pfam" id="PF02932">
    <property type="entry name" value="Neur_chan_memb"/>
    <property type="match status" value="1"/>
</dbReference>
<name>A0A443RZH5_9ACAR</name>
<evidence type="ECO:0000313" key="4">
    <source>
        <dbReference type="Proteomes" id="UP000288716"/>
    </source>
</evidence>
<dbReference type="InterPro" id="IPR006028">
    <property type="entry name" value="GABAA/Glycine_rcpt"/>
</dbReference>
<dbReference type="AlphaFoldDB" id="A0A443RZH5"/>
<dbReference type="GO" id="GO:0099095">
    <property type="term" value="F:ligand-gated monoatomic anion channel activity"/>
    <property type="evidence" value="ECO:0007669"/>
    <property type="project" value="UniProtKB-ARBA"/>
</dbReference>
<dbReference type="GO" id="GO:0005254">
    <property type="term" value="F:chloride channel activity"/>
    <property type="evidence" value="ECO:0007669"/>
    <property type="project" value="UniProtKB-ARBA"/>
</dbReference>
<keyword evidence="4" id="KW-1185">Reference proteome</keyword>
<feature type="transmembrane region" description="Helical" evidence="1">
    <location>
        <begin position="92"/>
        <end position="114"/>
    </location>
</feature>
<dbReference type="Proteomes" id="UP000288716">
    <property type="component" value="Unassembled WGS sequence"/>
</dbReference>
<dbReference type="PRINTS" id="PR00253">
    <property type="entry name" value="GABAARECEPTR"/>
</dbReference>
<protein>
    <submittedName>
        <fullName evidence="3">Cys-loop ligand gated ion channel-like protein</fullName>
    </submittedName>
</protein>
<keyword evidence="1" id="KW-0472">Membrane</keyword>
<accession>A0A443RZH5</accession>
<dbReference type="OrthoDB" id="6490394at2759"/>
<dbReference type="GO" id="GO:0005230">
    <property type="term" value="F:extracellular ligand-gated monoatomic ion channel activity"/>
    <property type="evidence" value="ECO:0007669"/>
    <property type="project" value="UniProtKB-ARBA"/>
</dbReference>
<dbReference type="InterPro" id="IPR036719">
    <property type="entry name" value="Neuro-gated_channel_TM_sf"/>
</dbReference>
<evidence type="ECO:0000259" key="2">
    <source>
        <dbReference type="Pfam" id="PF02932"/>
    </source>
</evidence>
<dbReference type="InterPro" id="IPR038050">
    <property type="entry name" value="Neuro_actylchol_rec"/>
</dbReference>
<keyword evidence="1" id="KW-1133">Transmembrane helix</keyword>
<sequence>MQSVIQRYQFLFKFCLFKYKLGNFSCIVANLKLTRRNGYLHSKYIPSFTIVMASFASFWVPVTSYPARASLVVTSLLALITQQLQITSDIKTSYLVAINIWTNLCTTIVFLCLLE</sequence>
<comment type="caution">
    <text evidence="3">The sequence shown here is derived from an EMBL/GenBank/DDBJ whole genome shotgun (WGS) entry which is preliminary data.</text>
</comment>
<organism evidence="3 4">
    <name type="scientific">Leptotrombidium deliense</name>
    <dbReference type="NCBI Taxonomy" id="299467"/>
    <lineage>
        <taxon>Eukaryota</taxon>
        <taxon>Metazoa</taxon>
        <taxon>Ecdysozoa</taxon>
        <taxon>Arthropoda</taxon>
        <taxon>Chelicerata</taxon>
        <taxon>Arachnida</taxon>
        <taxon>Acari</taxon>
        <taxon>Acariformes</taxon>
        <taxon>Trombidiformes</taxon>
        <taxon>Prostigmata</taxon>
        <taxon>Anystina</taxon>
        <taxon>Parasitengona</taxon>
        <taxon>Trombiculoidea</taxon>
        <taxon>Trombiculidae</taxon>
        <taxon>Leptotrombidium</taxon>
    </lineage>
</organism>
<dbReference type="GO" id="GO:0016020">
    <property type="term" value="C:membrane"/>
    <property type="evidence" value="ECO:0007669"/>
    <property type="project" value="InterPro"/>
</dbReference>
<dbReference type="Gene3D" id="1.20.58.390">
    <property type="entry name" value="Neurotransmitter-gated ion-channel transmembrane domain"/>
    <property type="match status" value="1"/>
</dbReference>
<dbReference type="VEuPathDB" id="VectorBase:LDEU011373"/>
<reference evidence="3 4" key="1">
    <citation type="journal article" date="2018" name="Gigascience">
        <title>Genomes of trombidid mites reveal novel predicted allergens and laterally-transferred genes associated with secondary metabolism.</title>
        <authorList>
            <person name="Dong X."/>
            <person name="Chaisiri K."/>
            <person name="Xia D."/>
            <person name="Armstrong S.D."/>
            <person name="Fang Y."/>
            <person name="Donnelly M.J."/>
            <person name="Kadowaki T."/>
            <person name="McGarry J.W."/>
            <person name="Darby A.C."/>
            <person name="Makepeace B.L."/>
        </authorList>
    </citation>
    <scope>NUCLEOTIDE SEQUENCE [LARGE SCALE GENOMIC DNA]</scope>
    <source>
        <strain evidence="3">UoL-UT</strain>
    </source>
</reference>
<feature type="non-terminal residue" evidence="3">
    <location>
        <position position="115"/>
    </location>
</feature>
<dbReference type="SUPFAM" id="SSF90112">
    <property type="entry name" value="Neurotransmitter-gated ion-channel transmembrane pore"/>
    <property type="match status" value="1"/>
</dbReference>